<dbReference type="PANTHER" id="PTHR11051:SF8">
    <property type="entry name" value="PROTEIN-GLUCOSYLGALACTOSYLHYDROXYLYSINE GLUCOSIDASE"/>
    <property type="match status" value="1"/>
</dbReference>
<protein>
    <recommendedName>
        <fullName evidence="3">alpha,alpha-trehalase</fullName>
        <ecNumber evidence="3">3.2.1.28</ecNumber>
    </recommendedName>
</protein>
<dbReference type="GO" id="GO:0004555">
    <property type="term" value="F:alpha,alpha-trehalase activity"/>
    <property type="evidence" value="ECO:0007669"/>
    <property type="project" value="UniProtKB-EC"/>
</dbReference>
<feature type="domain" description="Glycoside hydrolase family 65 N-terminal" evidence="7">
    <location>
        <begin position="39"/>
        <end position="303"/>
    </location>
</feature>
<dbReference type="InterPro" id="IPR005195">
    <property type="entry name" value="Glyco_hydro_65_M"/>
</dbReference>
<keyword evidence="5" id="KW-0325">Glycoprotein</keyword>
<evidence type="ECO:0000256" key="1">
    <source>
        <dbReference type="ARBA" id="ARBA00001576"/>
    </source>
</evidence>
<keyword evidence="9" id="KW-1185">Reference proteome</keyword>
<comment type="catalytic activity">
    <reaction evidence="1">
        <text>alpha,alpha-trehalose + H2O = alpha-D-glucose + beta-D-glucose</text>
        <dbReference type="Rhea" id="RHEA:32675"/>
        <dbReference type="ChEBI" id="CHEBI:15377"/>
        <dbReference type="ChEBI" id="CHEBI:15903"/>
        <dbReference type="ChEBI" id="CHEBI:16551"/>
        <dbReference type="ChEBI" id="CHEBI:17925"/>
        <dbReference type="EC" id="3.2.1.28"/>
    </reaction>
</comment>
<organism evidence="8 9">
    <name type="scientific">Verruconis gallopava</name>
    <dbReference type="NCBI Taxonomy" id="253628"/>
    <lineage>
        <taxon>Eukaryota</taxon>
        <taxon>Fungi</taxon>
        <taxon>Dikarya</taxon>
        <taxon>Ascomycota</taxon>
        <taxon>Pezizomycotina</taxon>
        <taxon>Dothideomycetes</taxon>
        <taxon>Pleosporomycetidae</taxon>
        <taxon>Venturiales</taxon>
        <taxon>Sympoventuriaceae</taxon>
        <taxon>Verruconis</taxon>
    </lineage>
</organism>
<dbReference type="OrthoDB" id="200349at2759"/>
<dbReference type="STRING" id="253628.A0A0D1Z5M0"/>
<dbReference type="InterPro" id="IPR012341">
    <property type="entry name" value="6hp_glycosidase-like_sf"/>
</dbReference>
<evidence type="ECO:0000256" key="3">
    <source>
        <dbReference type="ARBA" id="ARBA00012757"/>
    </source>
</evidence>
<name>A0A0D1Z5M0_9PEZI</name>
<dbReference type="InParanoid" id="A0A0D1Z5M0"/>
<evidence type="ECO:0000256" key="2">
    <source>
        <dbReference type="ARBA" id="ARBA00006768"/>
    </source>
</evidence>
<dbReference type="GeneID" id="27309165"/>
<reference evidence="8 9" key="1">
    <citation type="submission" date="2015-01" db="EMBL/GenBank/DDBJ databases">
        <title>The Genome Sequence of Ochroconis gallopava CBS43764.</title>
        <authorList>
            <consortium name="The Broad Institute Genomics Platform"/>
            <person name="Cuomo C."/>
            <person name="de Hoog S."/>
            <person name="Gorbushina A."/>
            <person name="Stielow B."/>
            <person name="Teixiera M."/>
            <person name="Abouelleil A."/>
            <person name="Chapman S.B."/>
            <person name="Priest M."/>
            <person name="Young S.K."/>
            <person name="Wortman J."/>
            <person name="Nusbaum C."/>
            <person name="Birren B."/>
        </authorList>
    </citation>
    <scope>NUCLEOTIDE SEQUENCE [LARGE SCALE GENOMIC DNA]</scope>
    <source>
        <strain evidence="8 9">CBS 43764</strain>
    </source>
</reference>
<dbReference type="Pfam" id="PF03636">
    <property type="entry name" value="Glyco_hydro_65N"/>
    <property type="match status" value="1"/>
</dbReference>
<accession>A0A0D1Z5M0</accession>
<dbReference type="GO" id="GO:0009277">
    <property type="term" value="C:fungal-type cell wall"/>
    <property type="evidence" value="ECO:0007669"/>
    <property type="project" value="TreeGrafter"/>
</dbReference>
<evidence type="ECO:0000256" key="5">
    <source>
        <dbReference type="ARBA" id="ARBA00023180"/>
    </source>
</evidence>
<dbReference type="Gene3D" id="2.70.98.40">
    <property type="entry name" value="Glycoside hydrolase, family 65, N-terminal domain"/>
    <property type="match status" value="1"/>
</dbReference>
<keyword evidence="4" id="KW-0378">Hydrolase</keyword>
<dbReference type="RefSeq" id="XP_016218141.1">
    <property type="nucleotide sequence ID" value="XM_016354046.1"/>
</dbReference>
<dbReference type="HOGENOM" id="CLU_006285_4_0_1"/>
<evidence type="ECO:0000259" key="6">
    <source>
        <dbReference type="Pfam" id="PF03632"/>
    </source>
</evidence>
<dbReference type="FunFam" id="1.50.10.10:FF:000032">
    <property type="entry name" value="Vacuolar acid trehalase"/>
    <property type="match status" value="1"/>
</dbReference>
<dbReference type="GO" id="GO:0005993">
    <property type="term" value="P:trehalose catabolic process"/>
    <property type="evidence" value="ECO:0007669"/>
    <property type="project" value="TreeGrafter"/>
</dbReference>
<dbReference type="AlphaFoldDB" id="A0A0D1Z5M0"/>
<dbReference type="Pfam" id="PF03632">
    <property type="entry name" value="Glyco_hydro_65m"/>
    <property type="match status" value="1"/>
</dbReference>
<evidence type="ECO:0000256" key="4">
    <source>
        <dbReference type="ARBA" id="ARBA00022801"/>
    </source>
</evidence>
<dbReference type="VEuPathDB" id="FungiDB:PV09_01192"/>
<dbReference type="Gene3D" id="2.60.120.260">
    <property type="entry name" value="Galactose-binding domain-like"/>
    <property type="match status" value="1"/>
</dbReference>
<dbReference type="Proteomes" id="UP000053259">
    <property type="component" value="Unassembled WGS sequence"/>
</dbReference>
<proteinExistence type="inferred from homology"/>
<dbReference type="InterPro" id="IPR008928">
    <property type="entry name" value="6-hairpin_glycosidase_sf"/>
</dbReference>
<gene>
    <name evidence="8" type="ORF">PV09_01192</name>
</gene>
<dbReference type="GO" id="GO:0030246">
    <property type="term" value="F:carbohydrate binding"/>
    <property type="evidence" value="ECO:0007669"/>
    <property type="project" value="InterPro"/>
</dbReference>
<dbReference type="SUPFAM" id="SSF48208">
    <property type="entry name" value="Six-hairpin glycosidases"/>
    <property type="match status" value="1"/>
</dbReference>
<dbReference type="InterPro" id="IPR037018">
    <property type="entry name" value="GH65_N"/>
</dbReference>
<sequence length="1029" mass="112278">MLFAVTLFAALCSAQIYDTTFDNVTWDDAGWKLSTSVLDQGHYQSRISLANGYLGINVAAAGPFFEVDTPVDGDIINGWPLFDRRQTFATVAGFYATEADTNGTNFPWLLQYGGESVIAGIPHWSGLLVESGGYVLNASVPSDQITNFNSTLDLKQGLKSWNYTWTPPGGPSLNISYQMLVHKLYINQAAVQLSITAEESTNVTVIDVFNGDCAVRSDFKNSGYEQKAAQIWSAVSPHWVGNVTAYIYSTLTGDKSVDMSSRVRYKDSAYIGGNSSSIAQSVQVSLRGETTSVITKFIGAASTDAFADPQGTALNASQTAAAMGFSKLLEANAAEWAELMSSDSVDSYVDPQSGMLPDDVNLVTLQIIAVTNPWYLMQNTISANAIKAASNNTKLDIWSISVGGLGSSSYAGWIFWDAEVWMAPGLVVQNPQAAKQIANYRLQLFPRAQANVNESYQGSTNKTTFTPGGAVFPWVSGRYGNCTAAGPCFDYEYHLNGDIGLELYNWYVATGDSETFKNDFFPIYDAVAHFYSQLLFYNSSSDKYELLNATDPDEYANHVDNAAYTQALIQTHLTTANELRARFSMEPNATWADQISKIDVPVDKQADIILEYQEMNGTISVKQADVVLVDDFLDYPNPYSLSDLDYYAGKQSLNGPGMTYGVYSIVANEISPSGCSSYTYDLYGSLPYIRAPWFQYSEQLVDNYQANGGTHPAFPFLTGMGGAHRVAIFGYLGLRLFVDSLNLDPSLPPQITNLKYRMFYWQGHPISAYSNATHTSISRVGQPLANANSTYTNGDIPVTIGLAMNETFQLPPNGTLVLSNRMIGQNKTIAGNIAQCRPASSNQGYLPGQLPLSAVDGAISTKWEPLEANTTSELVVELEEPYVPISGFHFDWAQTPPTSYYIAFSNESFTSSDAKYVNVTSSDNITVSSPFNIADVAAIVPYTSNTTDITLDSPVWSGRYARLLIYGAQTDDFLNFGNGTGATVAEWAIIQADGGHATVKTKREPRQPYLNVREQPWPYVAGFGGPGRI</sequence>
<feature type="domain" description="Glycoside hydrolase family 65 central catalytic" evidence="6">
    <location>
        <begin position="391"/>
        <end position="609"/>
    </location>
</feature>
<dbReference type="InterPro" id="IPR011013">
    <property type="entry name" value="Gal_mutarotase_sf_dom"/>
</dbReference>
<dbReference type="SUPFAM" id="SSF74650">
    <property type="entry name" value="Galactose mutarotase-like"/>
    <property type="match status" value="1"/>
</dbReference>
<comment type="similarity">
    <text evidence="2">Belongs to the glycosyl hydrolase 65 family.</text>
</comment>
<dbReference type="InterPro" id="IPR005196">
    <property type="entry name" value="Glyco_hydro_65_N"/>
</dbReference>
<dbReference type="FunCoup" id="A0A0D1Z5M0">
    <property type="interactions" value="70"/>
</dbReference>
<evidence type="ECO:0000313" key="8">
    <source>
        <dbReference type="EMBL" id="KIW08272.1"/>
    </source>
</evidence>
<dbReference type="PANTHER" id="PTHR11051">
    <property type="entry name" value="GLYCOSYL HYDROLASE-RELATED"/>
    <property type="match status" value="1"/>
</dbReference>
<dbReference type="EC" id="3.2.1.28" evidence="3"/>
<evidence type="ECO:0000313" key="9">
    <source>
        <dbReference type="Proteomes" id="UP000053259"/>
    </source>
</evidence>
<dbReference type="EMBL" id="KN847531">
    <property type="protein sequence ID" value="KIW08272.1"/>
    <property type="molecule type" value="Genomic_DNA"/>
</dbReference>
<evidence type="ECO:0000259" key="7">
    <source>
        <dbReference type="Pfam" id="PF03636"/>
    </source>
</evidence>
<dbReference type="Gene3D" id="1.50.10.10">
    <property type="match status" value="1"/>
</dbReference>